<evidence type="ECO:0000313" key="2">
    <source>
        <dbReference type="EMBL" id="KAK8871742.1"/>
    </source>
</evidence>
<sequence>MQILKLLIQKRIIIFRKINCFLLKDEDELIEFINYLNTKDSNKFLFLYETVLFPNVSSAKMKDFVSIFDFNNMTYEIWNNLAGRLTNEIQLKSQFEPSKRYKGIKFEYKSDKEFSGIVKYLKDKTSNLIENEIKVTFSSNCECYGHPIDIFNYETESKGFCSQNNPNSWICIDFMKHKIVLTDCQIKSWDWSENWNPKSFTIEGSLDNNSWDVLDEQKNCPYLKDKLVVHRFTISNQTSKEYRYIRFRQTDKNWANNDYFSFKRIEFYGELI</sequence>
<keyword evidence="3" id="KW-1185">Reference proteome</keyword>
<gene>
    <name evidence="2" type="ORF">M9Y10_007482</name>
</gene>
<dbReference type="Pfam" id="PF00754">
    <property type="entry name" value="F5_F8_type_C"/>
    <property type="match status" value="1"/>
</dbReference>
<organism evidence="2 3">
    <name type="scientific">Tritrichomonas musculus</name>
    <dbReference type="NCBI Taxonomy" id="1915356"/>
    <lineage>
        <taxon>Eukaryota</taxon>
        <taxon>Metamonada</taxon>
        <taxon>Parabasalia</taxon>
        <taxon>Tritrichomonadida</taxon>
        <taxon>Tritrichomonadidae</taxon>
        <taxon>Tritrichomonas</taxon>
    </lineage>
</organism>
<evidence type="ECO:0000313" key="3">
    <source>
        <dbReference type="Proteomes" id="UP001470230"/>
    </source>
</evidence>
<dbReference type="Proteomes" id="UP001470230">
    <property type="component" value="Unassembled WGS sequence"/>
</dbReference>
<dbReference type="InterPro" id="IPR008979">
    <property type="entry name" value="Galactose-bd-like_sf"/>
</dbReference>
<dbReference type="SUPFAM" id="SSF49785">
    <property type="entry name" value="Galactose-binding domain-like"/>
    <property type="match status" value="1"/>
</dbReference>
<name>A0ABR2J2A5_9EUKA</name>
<reference evidence="2 3" key="1">
    <citation type="submission" date="2024-04" db="EMBL/GenBank/DDBJ databases">
        <title>Tritrichomonas musculus Genome.</title>
        <authorList>
            <person name="Alves-Ferreira E."/>
            <person name="Grigg M."/>
            <person name="Lorenzi H."/>
            <person name="Galac M."/>
        </authorList>
    </citation>
    <scope>NUCLEOTIDE SEQUENCE [LARGE SCALE GENOMIC DNA]</scope>
    <source>
        <strain evidence="2 3">EAF2021</strain>
    </source>
</reference>
<feature type="domain" description="F5/8 type C" evidence="1">
    <location>
        <begin position="156"/>
        <end position="257"/>
    </location>
</feature>
<comment type="caution">
    <text evidence="2">The sequence shown here is derived from an EMBL/GenBank/DDBJ whole genome shotgun (WGS) entry which is preliminary data.</text>
</comment>
<evidence type="ECO:0000259" key="1">
    <source>
        <dbReference type="Pfam" id="PF00754"/>
    </source>
</evidence>
<accession>A0ABR2J2A5</accession>
<dbReference type="Gene3D" id="2.60.120.260">
    <property type="entry name" value="Galactose-binding domain-like"/>
    <property type="match status" value="1"/>
</dbReference>
<dbReference type="InterPro" id="IPR000421">
    <property type="entry name" value="FA58C"/>
</dbReference>
<dbReference type="EMBL" id="JAPFFF010000013">
    <property type="protein sequence ID" value="KAK8871742.1"/>
    <property type="molecule type" value="Genomic_DNA"/>
</dbReference>
<proteinExistence type="predicted"/>
<protein>
    <recommendedName>
        <fullName evidence="1">F5/8 type C domain-containing protein</fullName>
    </recommendedName>
</protein>